<evidence type="ECO:0000313" key="2">
    <source>
        <dbReference type="EMBL" id="PAA68775.1"/>
    </source>
</evidence>
<evidence type="ECO:0000313" key="3">
    <source>
        <dbReference type="Proteomes" id="UP000215902"/>
    </source>
</evidence>
<dbReference type="AlphaFoldDB" id="A0A267F4S2"/>
<reference evidence="2 3" key="1">
    <citation type="submission" date="2017-06" db="EMBL/GenBank/DDBJ databases">
        <title>A platform for efficient transgenesis in Macrostomum lignano, a flatworm model organism for stem cell research.</title>
        <authorList>
            <person name="Berezikov E."/>
        </authorList>
    </citation>
    <scope>NUCLEOTIDE SEQUENCE [LARGE SCALE GENOMIC DNA]</scope>
    <source>
        <strain evidence="2">DV1</strain>
        <tissue evidence="2">Whole organism</tissue>
    </source>
</reference>
<protein>
    <submittedName>
        <fullName evidence="2">Uncharacterized protein</fullName>
    </submittedName>
</protein>
<feature type="compositionally biased region" description="Basic and acidic residues" evidence="1">
    <location>
        <begin position="65"/>
        <end position="74"/>
    </location>
</feature>
<gene>
    <name evidence="2" type="ORF">BOX15_Mlig029230g1</name>
</gene>
<organism evidence="2 3">
    <name type="scientific">Macrostomum lignano</name>
    <dbReference type="NCBI Taxonomy" id="282301"/>
    <lineage>
        <taxon>Eukaryota</taxon>
        <taxon>Metazoa</taxon>
        <taxon>Spiralia</taxon>
        <taxon>Lophotrochozoa</taxon>
        <taxon>Platyhelminthes</taxon>
        <taxon>Rhabditophora</taxon>
        <taxon>Macrostomorpha</taxon>
        <taxon>Macrostomida</taxon>
        <taxon>Macrostomidae</taxon>
        <taxon>Macrostomum</taxon>
    </lineage>
</organism>
<dbReference type="EMBL" id="NIVC01001372">
    <property type="protein sequence ID" value="PAA68775.1"/>
    <property type="molecule type" value="Genomic_DNA"/>
</dbReference>
<dbReference type="Proteomes" id="UP000215902">
    <property type="component" value="Unassembled WGS sequence"/>
</dbReference>
<keyword evidence="3" id="KW-1185">Reference proteome</keyword>
<evidence type="ECO:0000256" key="1">
    <source>
        <dbReference type="SAM" id="MobiDB-lite"/>
    </source>
</evidence>
<comment type="caution">
    <text evidence="2">The sequence shown here is derived from an EMBL/GenBank/DDBJ whole genome shotgun (WGS) entry which is preliminary data.</text>
</comment>
<proteinExistence type="predicted"/>
<accession>A0A267F4S2</accession>
<feature type="region of interest" description="Disordered" evidence="1">
    <location>
        <begin position="84"/>
        <end position="103"/>
    </location>
</feature>
<feature type="compositionally biased region" description="Polar residues" evidence="1">
    <location>
        <begin position="1"/>
        <end position="35"/>
    </location>
</feature>
<feature type="region of interest" description="Disordered" evidence="1">
    <location>
        <begin position="1"/>
        <end position="76"/>
    </location>
</feature>
<name>A0A267F4S2_9PLAT</name>
<sequence length="245" mass="27481">MQSVTGSESNCSISNDVNHNNQEKTVATESSSSPDIATVKAPDSEESTSGSGGSAEMQQCQPIAEKQRSRESVKKRLIKFQENFRLTVPPETEESPERQQQEEKALNPLAEEFVPRLKPQQQQLQDFSQAVPAHHQLLPARPPMSLPYQHQQQLHPTSVLYQQPYQQLAKHPATTATQFVYHQQQFFMQPSQQQFPLLHQQPILSPIAPAAGQQPAFIGAPGTTVYIWGPPGYANYSLMHPYQQQ</sequence>